<dbReference type="InterPro" id="IPR040251">
    <property type="entry name" value="SEC31-like"/>
</dbReference>
<dbReference type="AlphaFoldDB" id="A0A0M0JZK0"/>
<keyword evidence="2" id="KW-0853">WD repeat</keyword>
<gene>
    <name evidence="13" type="ORF">Ctob_009209</name>
</gene>
<dbReference type="Gene3D" id="1.10.10.60">
    <property type="entry name" value="Homeodomain-like"/>
    <property type="match status" value="1"/>
</dbReference>
<evidence type="ECO:0000256" key="4">
    <source>
        <dbReference type="ARBA" id="ARBA00023125"/>
    </source>
</evidence>
<dbReference type="Gene3D" id="1.20.940.10">
    <property type="entry name" value="Functional domain of the splicing factor Prp18"/>
    <property type="match status" value="1"/>
</dbReference>
<feature type="region of interest" description="Disordered" evidence="11">
    <location>
        <begin position="1"/>
        <end position="33"/>
    </location>
</feature>
<keyword evidence="1" id="KW-0813">Transport</keyword>
<dbReference type="GO" id="GO:0003677">
    <property type="term" value="F:DNA binding"/>
    <property type="evidence" value="ECO:0007669"/>
    <property type="project" value="UniProtKB-UniRule"/>
</dbReference>
<dbReference type="InterPro" id="IPR017970">
    <property type="entry name" value="Homeobox_CS"/>
</dbReference>
<keyword evidence="6 9" id="KW-0371">Homeobox</keyword>
<dbReference type="PROSITE" id="PS00027">
    <property type="entry name" value="HOMEOBOX_1"/>
    <property type="match status" value="1"/>
</dbReference>
<dbReference type="Pfam" id="PF07304">
    <property type="entry name" value="SRA1"/>
    <property type="match status" value="1"/>
</dbReference>
<dbReference type="OrthoDB" id="542917at2759"/>
<keyword evidence="7 9" id="KW-0539">Nucleus</keyword>
<dbReference type="InterPro" id="IPR001356">
    <property type="entry name" value="HD"/>
</dbReference>
<evidence type="ECO:0000256" key="11">
    <source>
        <dbReference type="SAM" id="MobiDB-lite"/>
    </source>
</evidence>
<dbReference type="GO" id="GO:0005198">
    <property type="term" value="F:structural molecule activity"/>
    <property type="evidence" value="ECO:0007669"/>
    <property type="project" value="TreeGrafter"/>
</dbReference>
<organism evidence="13 14">
    <name type="scientific">Chrysochromulina tobinii</name>
    <dbReference type="NCBI Taxonomy" id="1460289"/>
    <lineage>
        <taxon>Eukaryota</taxon>
        <taxon>Haptista</taxon>
        <taxon>Haptophyta</taxon>
        <taxon>Prymnesiophyceae</taxon>
        <taxon>Prymnesiales</taxon>
        <taxon>Chrysochromulinaceae</taxon>
        <taxon>Chrysochromulina</taxon>
    </lineage>
</organism>
<feature type="compositionally biased region" description="Polar residues" evidence="11">
    <location>
        <begin position="252"/>
        <end position="266"/>
    </location>
</feature>
<feature type="compositionally biased region" description="Low complexity" evidence="11">
    <location>
        <begin position="21"/>
        <end position="32"/>
    </location>
</feature>
<dbReference type="GO" id="GO:0070971">
    <property type="term" value="C:endoplasmic reticulum exit site"/>
    <property type="evidence" value="ECO:0007669"/>
    <property type="project" value="TreeGrafter"/>
</dbReference>
<dbReference type="GO" id="GO:0005634">
    <property type="term" value="C:nucleus"/>
    <property type="evidence" value="ECO:0007669"/>
    <property type="project" value="UniProtKB-SubCell"/>
</dbReference>
<feature type="domain" description="Homeobox" evidence="12">
    <location>
        <begin position="198"/>
        <end position="237"/>
    </location>
</feature>
<protein>
    <recommendedName>
        <fullName evidence="12">Homeobox domain-containing protein</fullName>
    </recommendedName>
</protein>
<evidence type="ECO:0000256" key="2">
    <source>
        <dbReference type="ARBA" id="ARBA00022574"/>
    </source>
</evidence>
<evidence type="ECO:0000256" key="9">
    <source>
        <dbReference type="PROSITE-ProRule" id="PRU00108"/>
    </source>
</evidence>
<evidence type="ECO:0000256" key="6">
    <source>
        <dbReference type="ARBA" id="ARBA00023155"/>
    </source>
</evidence>
<evidence type="ECO:0000259" key="12">
    <source>
        <dbReference type="PROSITE" id="PS50071"/>
    </source>
</evidence>
<feature type="region of interest" description="Disordered" evidence="11">
    <location>
        <begin position="230"/>
        <end position="266"/>
    </location>
</feature>
<dbReference type="PROSITE" id="PS50071">
    <property type="entry name" value="HOMEOBOX_2"/>
    <property type="match status" value="1"/>
</dbReference>
<dbReference type="InterPro" id="IPR009057">
    <property type="entry name" value="Homeodomain-like_sf"/>
</dbReference>
<evidence type="ECO:0000256" key="5">
    <source>
        <dbReference type="ARBA" id="ARBA00023136"/>
    </source>
</evidence>
<evidence type="ECO:0000256" key="10">
    <source>
        <dbReference type="RuleBase" id="RU000682"/>
    </source>
</evidence>
<dbReference type="SMART" id="SM00389">
    <property type="entry name" value="HOX"/>
    <property type="match status" value="1"/>
</dbReference>
<evidence type="ECO:0000256" key="7">
    <source>
        <dbReference type="ARBA" id="ARBA00023242"/>
    </source>
</evidence>
<evidence type="ECO:0000256" key="1">
    <source>
        <dbReference type="ARBA" id="ARBA00022448"/>
    </source>
</evidence>
<evidence type="ECO:0000313" key="14">
    <source>
        <dbReference type="Proteomes" id="UP000037460"/>
    </source>
</evidence>
<comment type="subcellular location">
    <subcellularLocation>
        <location evidence="8">Endomembrane system</location>
        <topology evidence="8">Peripheral membrane protein</topology>
        <orientation evidence="8">Cytoplasmic side</orientation>
    </subcellularLocation>
    <subcellularLocation>
        <location evidence="9 10">Nucleus</location>
    </subcellularLocation>
</comment>
<feature type="DNA-binding region" description="Homeobox" evidence="9">
    <location>
        <begin position="200"/>
        <end position="238"/>
    </location>
</feature>
<dbReference type="GO" id="GO:0090110">
    <property type="term" value="P:COPII-coated vesicle cargo loading"/>
    <property type="evidence" value="ECO:0007669"/>
    <property type="project" value="TreeGrafter"/>
</dbReference>
<feature type="region of interest" description="Disordered" evidence="11">
    <location>
        <begin position="444"/>
        <end position="479"/>
    </location>
</feature>
<dbReference type="GO" id="GO:0000981">
    <property type="term" value="F:DNA-binding transcription factor activity, RNA polymerase II-specific"/>
    <property type="evidence" value="ECO:0007669"/>
    <property type="project" value="InterPro"/>
</dbReference>
<dbReference type="GO" id="GO:0007029">
    <property type="term" value="P:endoplasmic reticulum organization"/>
    <property type="evidence" value="ECO:0007669"/>
    <property type="project" value="TreeGrafter"/>
</dbReference>
<dbReference type="PANTHER" id="PTHR13923">
    <property type="entry name" value="SEC31-RELATED PROTEIN"/>
    <property type="match status" value="1"/>
</dbReference>
<dbReference type="EMBL" id="JWZX01001877">
    <property type="protein sequence ID" value="KOO31979.1"/>
    <property type="molecule type" value="Genomic_DNA"/>
</dbReference>
<dbReference type="Proteomes" id="UP000037460">
    <property type="component" value="Unassembled WGS sequence"/>
</dbReference>
<name>A0A0M0JZK0_9EUKA</name>
<evidence type="ECO:0000256" key="3">
    <source>
        <dbReference type="ARBA" id="ARBA00022737"/>
    </source>
</evidence>
<feature type="non-terminal residue" evidence="13">
    <location>
        <position position="1"/>
    </location>
</feature>
<keyword evidence="3" id="KW-0677">Repeat</keyword>
<sequence length="586" mass="60271">PSPSYQPSQRPAHSTPYAYQATPPARALAPPAYSHQPTAEAYVGHAALPTADHVDPTCAERSTVSSSVPEVKGLSYDPETTIQSLTALAKACAAYNLPPLEQRKLDDVTRRLGSLSDKLRQGGVSPVVFERLQQLCGFLAIGDAANALEMHVQITTSDWADNGAWLMGVKRLIEMTSKLGASLGAYGKVRSPALWLVFSADSFPTFTVRAQLALQLGIDPRQVQIWFQNRRQRERSKMGKSPAVTGDASPSLPATSGSTSTVSWPDSTAPLSDSVIADPIAEAVSEVPLCSSLGEPAFPMRGASVIGEAAPPNVTTYCSCTFGGSSTGGLSAGCRQVHSGAGGEGVSAGYHSISGSMAPRLPVLPDAAPAALHQMLDTPGGARALAAAARSLLVNNPILQHPGAPCHALLTQLASLAAQPQQSDARVAFASTVACASTNAGTTHGIPPTLPPPRLGSSAPPAPMLMPPPPRPSARPGHPPMPCHRLQISSAASAPSELHGWTGATTSALPAAAEPLRRDVSSEAVEVLSSNFFTTRVGRVALSPFAERLEGGAGGAGGADGCAGAGATNCSSYCDRGHASGDEPHS</sequence>
<comment type="caution">
    <text evidence="13">The sequence shown here is derived from an EMBL/GenBank/DDBJ whole genome shotgun (WGS) entry which is preliminary data.</text>
</comment>
<dbReference type="SUPFAM" id="SSF46689">
    <property type="entry name" value="Homeodomain-like"/>
    <property type="match status" value="1"/>
</dbReference>
<dbReference type="CDD" id="cd00086">
    <property type="entry name" value="homeodomain"/>
    <property type="match status" value="1"/>
</dbReference>
<accession>A0A0M0JZK0</accession>
<dbReference type="GO" id="GO:0030127">
    <property type="term" value="C:COPII vesicle coat"/>
    <property type="evidence" value="ECO:0007669"/>
    <property type="project" value="TreeGrafter"/>
</dbReference>
<evidence type="ECO:0000313" key="13">
    <source>
        <dbReference type="EMBL" id="KOO31979.1"/>
    </source>
</evidence>
<dbReference type="Pfam" id="PF00046">
    <property type="entry name" value="Homeodomain"/>
    <property type="match status" value="1"/>
</dbReference>
<reference evidence="14" key="1">
    <citation type="journal article" date="2015" name="PLoS Genet.">
        <title>Genome Sequence and Transcriptome Analyses of Chrysochromulina tobin: Metabolic Tools for Enhanced Algal Fitness in the Prominent Order Prymnesiales (Haptophyceae).</title>
        <authorList>
            <person name="Hovde B.T."/>
            <person name="Deodato C.R."/>
            <person name="Hunsperger H.M."/>
            <person name="Ryken S.A."/>
            <person name="Yost W."/>
            <person name="Jha R.K."/>
            <person name="Patterson J."/>
            <person name="Monnat R.J. Jr."/>
            <person name="Barlow S.B."/>
            <person name="Starkenburg S.R."/>
            <person name="Cattolico R.A."/>
        </authorList>
    </citation>
    <scope>NUCLEOTIDE SEQUENCE</scope>
    <source>
        <strain evidence="14">CCMP291</strain>
    </source>
</reference>
<feature type="compositionally biased region" description="Polar residues" evidence="11">
    <location>
        <begin position="1"/>
        <end position="12"/>
    </location>
</feature>
<keyword evidence="14" id="KW-1185">Reference proteome</keyword>
<keyword evidence="5" id="KW-0472">Membrane</keyword>
<feature type="compositionally biased region" description="Pro residues" evidence="11">
    <location>
        <begin position="448"/>
        <end position="479"/>
    </location>
</feature>
<evidence type="ECO:0000256" key="8">
    <source>
        <dbReference type="ARBA" id="ARBA00029433"/>
    </source>
</evidence>
<keyword evidence="4 9" id="KW-0238">DNA-binding</keyword>
<dbReference type="PANTHER" id="PTHR13923:SF11">
    <property type="entry name" value="SECRETORY 31, ISOFORM D"/>
    <property type="match status" value="1"/>
</dbReference>
<dbReference type="InterPro" id="IPR009917">
    <property type="entry name" value="SRA1/Sec31"/>
</dbReference>
<proteinExistence type="predicted"/>